<comment type="caution">
    <text evidence="2">The sequence shown here is derived from an EMBL/GenBank/DDBJ whole genome shotgun (WGS) entry which is preliminary data.</text>
</comment>
<keyword evidence="3" id="KW-1185">Reference proteome</keyword>
<gene>
    <name evidence="2" type="ORF">OF365_01050</name>
</gene>
<dbReference type="Gene3D" id="3.40.190.10">
    <property type="entry name" value="Periplasmic binding protein-like II"/>
    <property type="match status" value="2"/>
</dbReference>
<accession>A0ABT3BNZ3</accession>
<dbReference type="RefSeq" id="WP_263817755.1">
    <property type="nucleotide sequence ID" value="NZ_JAOXHJ010000001.1"/>
</dbReference>
<feature type="signal peptide" evidence="1">
    <location>
        <begin position="1"/>
        <end position="28"/>
    </location>
</feature>
<sequence>MKKIKLNKKLLFSSLGILGTITAVTAIATSCGNDKDEEKVAIAQTVDSGSYATQMKALASGEISVAAGWGDAAAIYAKDFRDDIMVVGATTPISNDGIQVRGDLKKGDIKALQTLFINTIKTANENLKAKKDELTMVIKGKKKTVFAVYNHDGYSAITDESAEIPINPNGQMKKLYSSTPAEGSDYLTVSENGTVTKVEGSKNLKIQFIPSGDATHVTEAVGKIGDYFKNVLHLDNIEISVATDYDTAASGLEQKILDVAFLPVDTWATKASSANFIVQAGRSVQIVDPYVSTKNVSTPAINDEKVLVDAMNNYRTFNKVDNKPNLYVQGTNPATTTEGYPKSLKDAVDKIATEVNNDKTKLPVVGFYRSYIYVKKDSAFAKKVLAAIKAQGTNWKLDWKDVAGDVIFGYTSKTSSASYTFAEKWFQTHFNGFTTFEEQKNN</sequence>
<evidence type="ECO:0000256" key="1">
    <source>
        <dbReference type="SAM" id="SignalP"/>
    </source>
</evidence>
<feature type="chain" id="PRO_5045368725" evidence="1">
    <location>
        <begin position="29"/>
        <end position="442"/>
    </location>
</feature>
<dbReference type="PROSITE" id="PS51257">
    <property type="entry name" value="PROKAR_LIPOPROTEIN"/>
    <property type="match status" value="1"/>
</dbReference>
<dbReference type="EMBL" id="JAOXHJ010000001">
    <property type="protein sequence ID" value="MCV3753954.1"/>
    <property type="molecule type" value="Genomic_DNA"/>
</dbReference>
<proteinExistence type="predicted"/>
<keyword evidence="1" id="KW-0732">Signal</keyword>
<dbReference type="Pfam" id="PF12974">
    <property type="entry name" value="Phosphonate-bd"/>
    <property type="match status" value="1"/>
</dbReference>
<name>A0ABT3BNZ3_9BACT</name>
<reference evidence="2 3" key="1">
    <citation type="journal article" date="2020" name="Int. J. Syst. Evol. Microbiol.">
        <title>Ureaplasma miroungigenitalium sp. nov. isolated from northern elephant seals (Mirounga angustirostris) and Ureaplasma zalophigenitalium sp. nov. isolated from California sea lions (Zalophus californianus).</title>
        <authorList>
            <person name="Volokhov D.V."/>
            <person name="Gulland F.M."/>
            <person name="Gao Y."/>
            <person name="Chizhikov V.E."/>
        </authorList>
    </citation>
    <scope>NUCLEOTIDE SEQUENCE [LARGE SCALE GENOMIC DNA]</scope>
    <source>
        <strain evidence="2 3">CSL7644-GEN</strain>
    </source>
</reference>
<evidence type="ECO:0000313" key="2">
    <source>
        <dbReference type="EMBL" id="MCV3753954.1"/>
    </source>
</evidence>
<dbReference type="Proteomes" id="UP001207252">
    <property type="component" value="Unassembled WGS sequence"/>
</dbReference>
<protein>
    <submittedName>
        <fullName evidence="2">PhnD/SsuA/transferrin family substrate-binding protein</fullName>
    </submittedName>
</protein>
<organism evidence="2 3">
    <name type="scientific">Ureaplasma zalophigenitalium</name>
    <dbReference type="NCBI Taxonomy" id="907723"/>
    <lineage>
        <taxon>Bacteria</taxon>
        <taxon>Bacillati</taxon>
        <taxon>Mycoplasmatota</taxon>
        <taxon>Mycoplasmoidales</taxon>
        <taxon>Mycoplasmoidaceae</taxon>
        <taxon>Ureaplasma</taxon>
    </lineage>
</organism>
<evidence type="ECO:0000313" key="3">
    <source>
        <dbReference type="Proteomes" id="UP001207252"/>
    </source>
</evidence>
<dbReference type="NCBIfam" id="NF045726">
    <property type="entry name" value="XXplasma_LP"/>
    <property type="match status" value="1"/>
</dbReference>
<dbReference type="InterPro" id="IPR054816">
    <property type="entry name" value="Lipoprotein_mollicutes-type_CS"/>
</dbReference>